<keyword evidence="2" id="KW-0805">Transcription regulation</keyword>
<keyword evidence="3" id="KW-0238">DNA-binding</keyword>
<evidence type="ECO:0000256" key="2">
    <source>
        <dbReference type="ARBA" id="ARBA00023015"/>
    </source>
</evidence>
<evidence type="ECO:0000259" key="6">
    <source>
        <dbReference type="Pfam" id="PF03466"/>
    </source>
</evidence>
<dbReference type="GO" id="GO:0003700">
    <property type="term" value="F:DNA-binding transcription factor activity"/>
    <property type="evidence" value="ECO:0007669"/>
    <property type="project" value="TreeGrafter"/>
</dbReference>
<dbReference type="PANTHER" id="PTHR30346">
    <property type="entry name" value="TRANSCRIPTIONAL DUAL REGULATOR HCAR-RELATED"/>
    <property type="match status" value="1"/>
</dbReference>
<feature type="domain" description="LysR substrate-binding" evidence="6">
    <location>
        <begin position="91"/>
        <end position="161"/>
    </location>
</feature>
<dbReference type="Pfam" id="PF03466">
    <property type="entry name" value="LysR_substrate"/>
    <property type="match status" value="2"/>
</dbReference>
<evidence type="ECO:0000313" key="8">
    <source>
        <dbReference type="Proteomes" id="UP000317998"/>
    </source>
</evidence>
<proteinExistence type="inferred from homology"/>
<evidence type="ECO:0000256" key="3">
    <source>
        <dbReference type="ARBA" id="ARBA00023125"/>
    </source>
</evidence>
<comment type="similarity">
    <text evidence="1">Belongs to the LysR transcriptional regulatory family.</text>
</comment>
<evidence type="ECO:0000256" key="1">
    <source>
        <dbReference type="ARBA" id="ARBA00009437"/>
    </source>
</evidence>
<dbReference type="InterPro" id="IPR005119">
    <property type="entry name" value="LysR_subst-bd"/>
</dbReference>
<evidence type="ECO:0000256" key="4">
    <source>
        <dbReference type="ARBA" id="ARBA00023163"/>
    </source>
</evidence>
<dbReference type="Gene3D" id="3.40.190.10">
    <property type="entry name" value="Periplasmic binding protein-like II"/>
    <property type="match status" value="4"/>
</dbReference>
<reference evidence="7 8" key="1">
    <citation type="submission" date="2019-06" db="EMBL/GenBank/DDBJ databases">
        <title>Sequencing the genomes of 1000 actinobacteria strains.</title>
        <authorList>
            <person name="Klenk H.-P."/>
        </authorList>
    </citation>
    <scope>NUCLEOTIDE SEQUENCE [LARGE SCALE GENOMIC DNA]</scope>
    <source>
        <strain evidence="7 8">DSM 26477</strain>
    </source>
</reference>
<evidence type="ECO:0000313" key="7">
    <source>
        <dbReference type="EMBL" id="TQL48077.1"/>
    </source>
</evidence>
<dbReference type="SUPFAM" id="SSF53850">
    <property type="entry name" value="Periplasmic binding protein-like II"/>
    <property type="match status" value="1"/>
</dbReference>
<feature type="domain" description="LysR substrate-binding" evidence="6">
    <location>
        <begin position="7"/>
        <end position="90"/>
    </location>
</feature>
<dbReference type="AlphaFoldDB" id="A0A542YJ19"/>
<dbReference type="EMBL" id="VFOM01000001">
    <property type="protein sequence ID" value="TQL48077.1"/>
    <property type="molecule type" value="Genomic_DNA"/>
</dbReference>
<sequence>MVPGVTVAKWTRAWQERRRNSPLIVTPISEAEQIEVLHDGRADLSFVRLPIEREGLSVIRLYGEVAVVVVAKEHPVSLFESVTEAELESEVVRTEDPADAVEVVAAGVGVLRVPHSVARLHARKDVVAVPVSDAAETEIAVVWLAENTTPDIEEFVGIVRGRRPGSSRGPAREEVPTASDTKPVQKKPAQKQGGGAPKGGGKAKAKPAAKHPPKSKARGRKKTGR</sequence>
<dbReference type="PANTHER" id="PTHR30346:SF0">
    <property type="entry name" value="HCA OPERON TRANSCRIPTIONAL ACTIVATOR HCAR"/>
    <property type="match status" value="1"/>
</dbReference>
<comment type="caution">
    <text evidence="7">The sequence shown here is derived from an EMBL/GenBank/DDBJ whole genome shotgun (WGS) entry which is preliminary data.</text>
</comment>
<keyword evidence="4" id="KW-0804">Transcription</keyword>
<keyword evidence="8" id="KW-1185">Reference proteome</keyword>
<feature type="compositionally biased region" description="Basic residues" evidence="5">
    <location>
        <begin position="201"/>
        <end position="225"/>
    </location>
</feature>
<dbReference type="GO" id="GO:0032993">
    <property type="term" value="C:protein-DNA complex"/>
    <property type="evidence" value="ECO:0007669"/>
    <property type="project" value="TreeGrafter"/>
</dbReference>
<feature type="region of interest" description="Disordered" evidence="5">
    <location>
        <begin position="158"/>
        <end position="225"/>
    </location>
</feature>
<dbReference type="GO" id="GO:0003677">
    <property type="term" value="F:DNA binding"/>
    <property type="evidence" value="ECO:0007669"/>
    <property type="project" value="UniProtKB-KW"/>
</dbReference>
<name>A0A542YJ19_9MICO</name>
<gene>
    <name evidence="7" type="ORF">FB562_1158</name>
</gene>
<evidence type="ECO:0000256" key="5">
    <source>
        <dbReference type="SAM" id="MobiDB-lite"/>
    </source>
</evidence>
<dbReference type="Proteomes" id="UP000317998">
    <property type="component" value="Unassembled WGS sequence"/>
</dbReference>
<protein>
    <submittedName>
        <fullName evidence="7">LysR substrate binding domain-containing protein</fullName>
    </submittedName>
</protein>
<organism evidence="7 8">
    <name type="scientific">Homoserinimonas aerilata</name>
    <dbReference type="NCBI Taxonomy" id="1162970"/>
    <lineage>
        <taxon>Bacteria</taxon>
        <taxon>Bacillati</taxon>
        <taxon>Actinomycetota</taxon>
        <taxon>Actinomycetes</taxon>
        <taxon>Micrococcales</taxon>
        <taxon>Microbacteriaceae</taxon>
        <taxon>Homoserinimonas</taxon>
    </lineage>
</organism>
<accession>A0A542YJ19</accession>